<sequence length="293" mass="32131">MTSDLMDLDLLRTFVLAVDLDSFAKAADRVARSQSAVSLQMQRLEEMTGQPLFIKQGRGWHLTAAGEMLLGYAKQLLDINDRAVRALSDTQLEGQVRLGISADFAESELPLVLARFAAVYPQVQITIVIDRQAVLMKQLQSGQLDVIVNMHFHTPADAIPIGQLPLRWIGGPDTRLVPDQPLPLLLFESPCIVRQAGLEALEAAQRSWRIVLTSPSLAGLWAAAQAGLGVTIRTAIGVPPGCKLLPASAGLPALPVMHLFLQQQKQHPSPAVERLTEILQETLREQVQRVRKK</sequence>
<dbReference type="PANTHER" id="PTHR30579">
    <property type="entry name" value="TRANSCRIPTIONAL REGULATOR"/>
    <property type="match status" value="1"/>
</dbReference>
<feature type="domain" description="HTH lysR-type" evidence="5">
    <location>
        <begin position="6"/>
        <end position="63"/>
    </location>
</feature>
<dbReference type="InterPro" id="IPR050176">
    <property type="entry name" value="LTTR"/>
</dbReference>
<evidence type="ECO:0000256" key="4">
    <source>
        <dbReference type="ARBA" id="ARBA00023163"/>
    </source>
</evidence>
<dbReference type="OrthoDB" id="9803735at2"/>
<dbReference type="Pfam" id="PF03466">
    <property type="entry name" value="LysR_substrate"/>
    <property type="match status" value="1"/>
</dbReference>
<keyword evidence="4" id="KW-0804">Transcription</keyword>
<dbReference type="EMBL" id="FOBB01000002">
    <property type="protein sequence ID" value="SEL42244.1"/>
    <property type="molecule type" value="Genomic_DNA"/>
</dbReference>
<dbReference type="STRING" id="573321.SAMN04488505_102235"/>
<reference evidence="6 7" key="1">
    <citation type="submission" date="2016-10" db="EMBL/GenBank/DDBJ databases">
        <authorList>
            <person name="de Groot N.N."/>
        </authorList>
    </citation>
    <scope>NUCLEOTIDE SEQUENCE [LARGE SCALE GENOMIC DNA]</scope>
    <source>
        <strain evidence="6 7">DSM 21039</strain>
    </source>
</reference>
<dbReference type="SUPFAM" id="SSF53850">
    <property type="entry name" value="Periplasmic binding protein-like II"/>
    <property type="match status" value="1"/>
</dbReference>
<proteinExistence type="inferred from homology"/>
<gene>
    <name evidence="6" type="ORF">SAMN04488505_102235</name>
</gene>
<evidence type="ECO:0000313" key="6">
    <source>
        <dbReference type="EMBL" id="SEL42244.1"/>
    </source>
</evidence>
<dbReference type="GO" id="GO:0003677">
    <property type="term" value="F:DNA binding"/>
    <property type="evidence" value="ECO:0007669"/>
    <property type="project" value="UniProtKB-KW"/>
</dbReference>
<evidence type="ECO:0000259" key="5">
    <source>
        <dbReference type="PROSITE" id="PS50931"/>
    </source>
</evidence>
<dbReference type="InterPro" id="IPR036390">
    <property type="entry name" value="WH_DNA-bd_sf"/>
</dbReference>
<dbReference type="Proteomes" id="UP000198984">
    <property type="component" value="Unassembled WGS sequence"/>
</dbReference>
<keyword evidence="7" id="KW-1185">Reference proteome</keyword>
<dbReference type="AlphaFoldDB" id="A0A1H7Q3H6"/>
<evidence type="ECO:0000313" key="7">
    <source>
        <dbReference type="Proteomes" id="UP000198984"/>
    </source>
</evidence>
<dbReference type="PROSITE" id="PS50931">
    <property type="entry name" value="HTH_LYSR"/>
    <property type="match status" value="1"/>
</dbReference>
<dbReference type="InterPro" id="IPR036388">
    <property type="entry name" value="WH-like_DNA-bd_sf"/>
</dbReference>
<keyword evidence="2" id="KW-0805">Transcription regulation</keyword>
<dbReference type="PRINTS" id="PR00039">
    <property type="entry name" value="HTHLYSR"/>
</dbReference>
<name>A0A1H7Q3H6_9BACT</name>
<dbReference type="RefSeq" id="WP_089909118.1">
    <property type="nucleotide sequence ID" value="NZ_FOBB01000002.1"/>
</dbReference>
<dbReference type="InterPro" id="IPR005119">
    <property type="entry name" value="LysR_subst-bd"/>
</dbReference>
<keyword evidence="3 6" id="KW-0238">DNA-binding</keyword>
<dbReference type="Gene3D" id="1.10.10.10">
    <property type="entry name" value="Winged helix-like DNA-binding domain superfamily/Winged helix DNA-binding domain"/>
    <property type="match status" value="1"/>
</dbReference>
<dbReference type="Gene3D" id="3.40.190.10">
    <property type="entry name" value="Periplasmic binding protein-like II"/>
    <property type="match status" value="2"/>
</dbReference>
<dbReference type="Pfam" id="PF00126">
    <property type="entry name" value="HTH_1"/>
    <property type="match status" value="1"/>
</dbReference>
<dbReference type="GO" id="GO:0003700">
    <property type="term" value="F:DNA-binding transcription factor activity"/>
    <property type="evidence" value="ECO:0007669"/>
    <property type="project" value="InterPro"/>
</dbReference>
<comment type="similarity">
    <text evidence="1">Belongs to the LysR transcriptional regulatory family.</text>
</comment>
<protein>
    <submittedName>
        <fullName evidence="6">DNA-binding transcriptional regulator, LysR family</fullName>
    </submittedName>
</protein>
<dbReference type="InterPro" id="IPR000847">
    <property type="entry name" value="LysR_HTH_N"/>
</dbReference>
<evidence type="ECO:0000256" key="1">
    <source>
        <dbReference type="ARBA" id="ARBA00009437"/>
    </source>
</evidence>
<dbReference type="SUPFAM" id="SSF46785">
    <property type="entry name" value="Winged helix' DNA-binding domain"/>
    <property type="match status" value="1"/>
</dbReference>
<dbReference type="PANTHER" id="PTHR30579:SF7">
    <property type="entry name" value="HTH-TYPE TRANSCRIPTIONAL REGULATOR LRHA-RELATED"/>
    <property type="match status" value="1"/>
</dbReference>
<evidence type="ECO:0000256" key="2">
    <source>
        <dbReference type="ARBA" id="ARBA00023015"/>
    </source>
</evidence>
<accession>A0A1H7Q3H6</accession>
<organism evidence="6 7">
    <name type="scientific">Chitinophaga rupis</name>
    <dbReference type="NCBI Taxonomy" id="573321"/>
    <lineage>
        <taxon>Bacteria</taxon>
        <taxon>Pseudomonadati</taxon>
        <taxon>Bacteroidota</taxon>
        <taxon>Chitinophagia</taxon>
        <taxon>Chitinophagales</taxon>
        <taxon>Chitinophagaceae</taxon>
        <taxon>Chitinophaga</taxon>
    </lineage>
</organism>
<evidence type="ECO:0000256" key="3">
    <source>
        <dbReference type="ARBA" id="ARBA00023125"/>
    </source>
</evidence>